<dbReference type="GO" id="GO:0043531">
    <property type="term" value="F:ADP binding"/>
    <property type="evidence" value="ECO:0007669"/>
    <property type="project" value="InterPro"/>
</dbReference>
<dbReference type="PANTHER" id="PTHR47691">
    <property type="entry name" value="REGULATOR-RELATED"/>
    <property type="match status" value="1"/>
</dbReference>
<dbReference type="Gene3D" id="3.40.50.300">
    <property type="entry name" value="P-loop containing nucleotide triphosphate hydrolases"/>
    <property type="match status" value="1"/>
</dbReference>
<protein>
    <submittedName>
        <fullName evidence="2">NACHT domain-containing protein</fullName>
    </submittedName>
</protein>
<dbReference type="SMART" id="SM00382">
    <property type="entry name" value="AAA"/>
    <property type="match status" value="1"/>
</dbReference>
<proteinExistence type="predicted"/>
<organism evidence="2 3">
    <name type="scientific">Amycolatopsis panacis</name>
    <dbReference type="NCBI Taxonomy" id="2340917"/>
    <lineage>
        <taxon>Bacteria</taxon>
        <taxon>Bacillati</taxon>
        <taxon>Actinomycetota</taxon>
        <taxon>Actinomycetes</taxon>
        <taxon>Pseudonocardiales</taxon>
        <taxon>Pseudonocardiaceae</taxon>
        <taxon>Amycolatopsis</taxon>
    </lineage>
</organism>
<dbReference type="RefSeq" id="WP_120023712.1">
    <property type="nucleotide sequence ID" value="NZ_QZFV01000077.1"/>
</dbReference>
<dbReference type="InterPro" id="IPR011990">
    <property type="entry name" value="TPR-like_helical_dom_sf"/>
</dbReference>
<dbReference type="PRINTS" id="PR00364">
    <property type="entry name" value="DISEASERSIST"/>
</dbReference>
<comment type="caution">
    <text evidence="2">The sequence shown here is derived from an EMBL/GenBank/DDBJ whole genome shotgun (WGS) entry which is preliminary data.</text>
</comment>
<dbReference type="SUPFAM" id="SSF52540">
    <property type="entry name" value="P-loop containing nucleoside triphosphate hydrolases"/>
    <property type="match status" value="1"/>
</dbReference>
<dbReference type="PANTHER" id="PTHR47691:SF3">
    <property type="entry name" value="HTH-TYPE TRANSCRIPTIONAL REGULATOR RV0890C-RELATED"/>
    <property type="match status" value="1"/>
</dbReference>
<evidence type="ECO:0000259" key="1">
    <source>
        <dbReference type="SMART" id="SM00382"/>
    </source>
</evidence>
<dbReference type="InterPro" id="IPR027417">
    <property type="entry name" value="P-loop_NTPase"/>
</dbReference>
<name>A0A419I4X7_9PSEU</name>
<evidence type="ECO:0000313" key="3">
    <source>
        <dbReference type="Proteomes" id="UP000285112"/>
    </source>
</evidence>
<gene>
    <name evidence="2" type="ORF">D5S19_13585</name>
</gene>
<dbReference type="EMBL" id="QZFV01000077">
    <property type="protein sequence ID" value="RJQ85580.1"/>
    <property type="molecule type" value="Genomic_DNA"/>
</dbReference>
<dbReference type="AlphaFoldDB" id="A0A419I4X7"/>
<dbReference type="SUPFAM" id="SSF81901">
    <property type="entry name" value="HCP-like"/>
    <property type="match status" value="1"/>
</dbReference>
<dbReference type="Pfam" id="PF13401">
    <property type="entry name" value="AAA_22"/>
    <property type="match status" value="1"/>
</dbReference>
<sequence length="638" mass="70324">MVTLPEHWYFPMLPSFVNRTDEILDAGDLHRKACAAGEPLLIRIVGERGVGKTVFALYLAHLLAEHYPDGGFFLEADGSAPAGELARQLLLQRGVPERDIPADQVSRLAAARRCLHGKRTILVIDDVSRVEQVSKLLVEAPGSAVLVTGRSRLEGDCFRRFVEFELDGFNDDATGELLRSIADTVDLSEETVKVLREKCGGSPLLISASAGQLARGRVDPAQFVHKLSLHDLPGISTLSPSAVFRVIHDELPAEQQSDYRLLSRIPGNDFGIALAAEVLGCTERAAVARMNDLVDRYLLGIRDGGRYRFRHMLLREHAIGMSFEHEPAAAEEAEYAAAKWLVHRSIALEQSYLPRPAPCGGEDLYATIPPAYAPGQQDSVAQAAREYAVEWPNLLAAAEFCADRQIKQLALVAPMALCSFAYQTHRSDTLIGHYERAVELSSPVRVRWQLLRDLAQLSEGMGDGENTVRYATLALETGYEPGRESAYTWLALGYELLGRMPEALAALDSGIAAVALMEDPAQQVRARTLLMMHYGRIAAKSKQPEQAWSAFSEAREYFAAAHEDGNVARCDDWLAQLSDERGDAQAAEEKWQSAATGYGRAGMHRQANAAFRKLAELARRQDRIADADTYLKRAAEYE</sequence>
<dbReference type="InterPro" id="IPR003593">
    <property type="entry name" value="AAA+_ATPase"/>
</dbReference>
<dbReference type="Gene3D" id="1.25.40.10">
    <property type="entry name" value="Tetratricopeptide repeat domain"/>
    <property type="match status" value="1"/>
</dbReference>
<evidence type="ECO:0000313" key="2">
    <source>
        <dbReference type="EMBL" id="RJQ85580.1"/>
    </source>
</evidence>
<keyword evidence="3" id="KW-1185">Reference proteome</keyword>
<dbReference type="OrthoDB" id="4529294at2"/>
<reference evidence="2 3" key="1">
    <citation type="submission" date="2018-09" db="EMBL/GenBank/DDBJ databases">
        <title>YIM PH 21725 draft genome.</title>
        <authorList>
            <person name="Miao C."/>
        </authorList>
    </citation>
    <scope>NUCLEOTIDE SEQUENCE [LARGE SCALE GENOMIC DNA]</scope>
    <source>
        <strain evidence="3">YIM PH21725</strain>
    </source>
</reference>
<dbReference type="InterPro" id="IPR049945">
    <property type="entry name" value="AAA_22"/>
</dbReference>
<feature type="domain" description="AAA+ ATPase" evidence="1">
    <location>
        <begin position="38"/>
        <end position="168"/>
    </location>
</feature>
<accession>A0A419I4X7</accession>
<dbReference type="Proteomes" id="UP000285112">
    <property type="component" value="Unassembled WGS sequence"/>
</dbReference>